<feature type="region of interest" description="Disordered" evidence="3">
    <location>
        <begin position="199"/>
        <end position="231"/>
    </location>
</feature>
<dbReference type="Proteomes" id="UP000199012">
    <property type="component" value="Unassembled WGS sequence"/>
</dbReference>
<feature type="binding site" evidence="2">
    <location>
        <begin position="10"/>
        <end position="17"/>
    </location>
    <ligand>
        <name>substrate</name>
    </ligand>
</feature>
<dbReference type="CDD" id="cd07067">
    <property type="entry name" value="HP_PGM_like"/>
    <property type="match status" value="1"/>
</dbReference>
<dbReference type="Gene3D" id="3.40.50.1240">
    <property type="entry name" value="Phosphoglycerate mutase-like"/>
    <property type="match status" value="1"/>
</dbReference>
<organism evidence="4 5">
    <name type="scientific">Cellulomonas marina</name>
    <dbReference type="NCBI Taxonomy" id="988821"/>
    <lineage>
        <taxon>Bacteria</taxon>
        <taxon>Bacillati</taxon>
        <taxon>Actinomycetota</taxon>
        <taxon>Actinomycetes</taxon>
        <taxon>Micrococcales</taxon>
        <taxon>Cellulomonadaceae</taxon>
        <taxon>Cellulomonas</taxon>
    </lineage>
</organism>
<dbReference type="Pfam" id="PF00300">
    <property type="entry name" value="His_Phos_1"/>
    <property type="match status" value="1"/>
</dbReference>
<feature type="binding site" evidence="2">
    <location>
        <position position="61"/>
    </location>
    <ligand>
        <name>substrate</name>
    </ligand>
</feature>
<name>A0A1I0YQG0_9CELL</name>
<keyword evidence="5" id="KW-1185">Reference proteome</keyword>
<feature type="active site" description="Proton donor/acceptor" evidence="1">
    <location>
        <position position="85"/>
    </location>
</feature>
<dbReference type="GO" id="GO:0005737">
    <property type="term" value="C:cytoplasm"/>
    <property type="evidence" value="ECO:0007669"/>
    <property type="project" value="TreeGrafter"/>
</dbReference>
<sequence length="231" mass="25167">MSARRVVLWRHGRTAYNATARMQGQVDIPLDEVGHWQAATAARALLARRTPDAIVTSDLVRAQETAAYLGSLSGVEVRTDERLRERSFGRWEGLTGEEIEDGWPEEFALWRAGGDPSGVDAETRAQVGGRVAAAVVEHAAALDERATLVCVAHGAAISTGLAVLLGRPAEWRGLTGMENAHWVELVSDAPRTDPAWRLTGYNLGPLDPDTDWDRGPEPGRTRANEETRDPD</sequence>
<gene>
    <name evidence="4" type="ORF">SAMN05421867_10895</name>
</gene>
<dbReference type="PANTHER" id="PTHR48100">
    <property type="entry name" value="BROAD-SPECIFICITY PHOSPHATASE YOR283W-RELATED"/>
    <property type="match status" value="1"/>
</dbReference>
<dbReference type="EMBL" id="FOKA01000008">
    <property type="protein sequence ID" value="SFB15442.1"/>
    <property type="molecule type" value="Genomic_DNA"/>
</dbReference>
<reference evidence="4 5" key="1">
    <citation type="submission" date="2016-10" db="EMBL/GenBank/DDBJ databases">
        <authorList>
            <person name="de Groot N.N."/>
        </authorList>
    </citation>
    <scope>NUCLEOTIDE SEQUENCE [LARGE SCALE GENOMIC DNA]</scope>
    <source>
        <strain evidence="4 5">CGMCC 4.6945</strain>
    </source>
</reference>
<accession>A0A1I0YQG0</accession>
<evidence type="ECO:0000256" key="3">
    <source>
        <dbReference type="SAM" id="MobiDB-lite"/>
    </source>
</evidence>
<feature type="active site" description="Tele-phosphohistidine intermediate" evidence="1">
    <location>
        <position position="11"/>
    </location>
</feature>
<dbReference type="InterPro" id="IPR013078">
    <property type="entry name" value="His_Pase_superF_clade-1"/>
</dbReference>
<dbReference type="OrthoDB" id="4697614at2"/>
<dbReference type="InterPro" id="IPR029033">
    <property type="entry name" value="His_PPase_superfam"/>
</dbReference>
<dbReference type="SMART" id="SM00855">
    <property type="entry name" value="PGAM"/>
    <property type="match status" value="1"/>
</dbReference>
<evidence type="ECO:0000256" key="2">
    <source>
        <dbReference type="PIRSR" id="PIRSR613078-2"/>
    </source>
</evidence>
<dbReference type="SUPFAM" id="SSF53254">
    <property type="entry name" value="Phosphoglycerate mutase-like"/>
    <property type="match status" value="1"/>
</dbReference>
<dbReference type="PANTHER" id="PTHR48100:SF62">
    <property type="entry name" value="GLUCOSYL-3-PHOSPHOGLYCERATE PHOSPHATASE"/>
    <property type="match status" value="1"/>
</dbReference>
<dbReference type="STRING" id="988821.SAMN05421867_10895"/>
<evidence type="ECO:0000313" key="5">
    <source>
        <dbReference type="Proteomes" id="UP000199012"/>
    </source>
</evidence>
<feature type="compositionally biased region" description="Basic and acidic residues" evidence="3">
    <location>
        <begin position="211"/>
        <end position="231"/>
    </location>
</feature>
<evidence type="ECO:0000256" key="1">
    <source>
        <dbReference type="PIRSR" id="PIRSR613078-1"/>
    </source>
</evidence>
<dbReference type="RefSeq" id="WP_090032889.1">
    <property type="nucleotide sequence ID" value="NZ_BONM01000001.1"/>
</dbReference>
<proteinExistence type="predicted"/>
<evidence type="ECO:0000313" key="4">
    <source>
        <dbReference type="EMBL" id="SFB15442.1"/>
    </source>
</evidence>
<dbReference type="InterPro" id="IPR050275">
    <property type="entry name" value="PGM_Phosphatase"/>
</dbReference>
<protein>
    <submittedName>
        <fullName evidence="4">Probable phosphoglycerate mutase</fullName>
    </submittedName>
</protein>
<dbReference type="GO" id="GO:0016791">
    <property type="term" value="F:phosphatase activity"/>
    <property type="evidence" value="ECO:0007669"/>
    <property type="project" value="TreeGrafter"/>
</dbReference>
<dbReference type="AlphaFoldDB" id="A0A1I0YQG0"/>